<keyword evidence="2" id="KW-1133">Transmembrane helix</keyword>
<reference evidence="4" key="1">
    <citation type="submission" date="2025-08" db="UniProtKB">
        <authorList>
            <consortium name="Ensembl"/>
        </authorList>
    </citation>
    <scope>IDENTIFICATION</scope>
</reference>
<feature type="region of interest" description="Disordered" evidence="1">
    <location>
        <begin position="1005"/>
        <end position="1058"/>
    </location>
</feature>
<dbReference type="GO" id="GO:0008157">
    <property type="term" value="F:protein phosphatase 1 binding"/>
    <property type="evidence" value="ECO:0007669"/>
    <property type="project" value="TreeGrafter"/>
</dbReference>
<dbReference type="CDD" id="cd07812">
    <property type="entry name" value="SRPBCC"/>
    <property type="match status" value="1"/>
</dbReference>
<name>A0A3Q2G2L3_CYPVA</name>
<evidence type="ECO:0000313" key="5">
    <source>
        <dbReference type="Proteomes" id="UP000265020"/>
    </source>
</evidence>
<dbReference type="GO" id="GO:0000164">
    <property type="term" value="C:protein phosphatase type 1 complex"/>
    <property type="evidence" value="ECO:0007669"/>
    <property type="project" value="TreeGrafter"/>
</dbReference>
<dbReference type="CTD" id="101883146"/>
<dbReference type="STRING" id="28743.ENSCVAP00000016390"/>
<evidence type="ECO:0000259" key="3">
    <source>
        <dbReference type="PROSITE" id="PS51159"/>
    </source>
</evidence>
<keyword evidence="2" id="KW-0472">Membrane</keyword>
<dbReference type="Pfam" id="PF03370">
    <property type="entry name" value="CBM_21"/>
    <property type="match status" value="1"/>
</dbReference>
<proteinExistence type="predicted"/>
<feature type="domain" description="CBM21" evidence="3">
    <location>
        <begin position="176"/>
        <end position="286"/>
    </location>
</feature>
<dbReference type="Gene3D" id="2.60.40.2440">
    <property type="entry name" value="Carbohydrate binding type-21 domain"/>
    <property type="match status" value="1"/>
</dbReference>
<dbReference type="GO" id="GO:0005979">
    <property type="term" value="P:regulation of glycogen biosynthetic process"/>
    <property type="evidence" value="ECO:0007669"/>
    <property type="project" value="TreeGrafter"/>
</dbReference>
<dbReference type="RefSeq" id="XP_015246832.1">
    <property type="nucleotide sequence ID" value="XM_015391346.1"/>
</dbReference>
<feature type="compositionally biased region" description="Basic and acidic residues" evidence="1">
    <location>
        <begin position="66"/>
        <end position="83"/>
    </location>
</feature>
<evidence type="ECO:0000313" key="4">
    <source>
        <dbReference type="Ensembl" id="ENSCVAP00000016390.1"/>
    </source>
</evidence>
<reference evidence="4" key="2">
    <citation type="submission" date="2025-09" db="UniProtKB">
        <authorList>
            <consortium name="Ensembl"/>
        </authorList>
    </citation>
    <scope>IDENTIFICATION</scope>
</reference>
<feature type="region of interest" description="Disordered" evidence="1">
    <location>
        <begin position="66"/>
        <end position="116"/>
    </location>
</feature>
<feature type="compositionally biased region" description="Polar residues" evidence="1">
    <location>
        <begin position="605"/>
        <end position="621"/>
    </location>
</feature>
<dbReference type="PANTHER" id="PTHR12307">
    <property type="entry name" value="PROTEIN PHOSPHATASE 1 REGULATORY SUBUNIT"/>
    <property type="match status" value="1"/>
</dbReference>
<dbReference type="InterPro" id="IPR005036">
    <property type="entry name" value="CBM21_dom"/>
</dbReference>
<evidence type="ECO:0000256" key="2">
    <source>
        <dbReference type="SAM" id="Phobius"/>
    </source>
</evidence>
<dbReference type="GO" id="GO:2001069">
    <property type="term" value="F:glycogen binding"/>
    <property type="evidence" value="ECO:0007669"/>
    <property type="project" value="TreeGrafter"/>
</dbReference>
<protein>
    <submittedName>
        <fullName evidence="4">Uncharacterized LOC107095317</fullName>
    </submittedName>
</protein>
<accession>A0A3Q2G2L3</accession>
<feature type="compositionally biased region" description="Basic and acidic residues" evidence="1">
    <location>
        <begin position="1033"/>
        <end position="1058"/>
    </location>
</feature>
<feature type="compositionally biased region" description="Polar residues" evidence="1">
    <location>
        <begin position="1009"/>
        <end position="1020"/>
    </location>
</feature>
<feature type="transmembrane region" description="Helical" evidence="2">
    <location>
        <begin position="1367"/>
        <end position="1385"/>
    </location>
</feature>
<dbReference type="GeneTree" id="ENSGT00940000157682"/>
<feature type="region of interest" description="Disordered" evidence="1">
    <location>
        <begin position="1266"/>
        <end position="1287"/>
    </location>
</feature>
<feature type="region of interest" description="Disordered" evidence="1">
    <location>
        <begin position="587"/>
        <end position="626"/>
    </location>
</feature>
<feature type="region of interest" description="Disordered" evidence="1">
    <location>
        <begin position="697"/>
        <end position="723"/>
    </location>
</feature>
<dbReference type="CDD" id="cd22255">
    <property type="entry name" value="PBD_PPP1R3A"/>
    <property type="match status" value="1"/>
</dbReference>
<dbReference type="PANTHER" id="PTHR12307:SF2">
    <property type="entry name" value="PROTEIN PHOSPHATASE 1 REGULATORY SUBUNIT 3A"/>
    <property type="match status" value="1"/>
</dbReference>
<dbReference type="Ensembl" id="ENSCVAT00000024736.1">
    <property type="protein sequence ID" value="ENSCVAP00000016390.1"/>
    <property type="gene ID" value="ENSCVAG00000019319.1"/>
</dbReference>
<evidence type="ECO:0000256" key="1">
    <source>
        <dbReference type="SAM" id="MobiDB-lite"/>
    </source>
</evidence>
<organism evidence="4 5">
    <name type="scientific">Cyprinodon variegatus</name>
    <name type="common">Sheepshead minnow</name>
    <dbReference type="NCBI Taxonomy" id="28743"/>
    <lineage>
        <taxon>Eukaryota</taxon>
        <taxon>Metazoa</taxon>
        <taxon>Chordata</taxon>
        <taxon>Craniata</taxon>
        <taxon>Vertebrata</taxon>
        <taxon>Euteleostomi</taxon>
        <taxon>Actinopterygii</taxon>
        <taxon>Neopterygii</taxon>
        <taxon>Teleostei</taxon>
        <taxon>Neoteleostei</taxon>
        <taxon>Acanthomorphata</taxon>
        <taxon>Ovalentaria</taxon>
        <taxon>Atherinomorphae</taxon>
        <taxon>Cyprinodontiformes</taxon>
        <taxon>Cyprinodontidae</taxon>
        <taxon>Cyprinodon</taxon>
    </lineage>
</organism>
<dbReference type="InterPro" id="IPR038175">
    <property type="entry name" value="CBM21_dom_sf"/>
</dbReference>
<dbReference type="GeneID" id="107095317"/>
<keyword evidence="2" id="KW-0812">Transmembrane</keyword>
<keyword evidence="5" id="KW-1185">Reference proteome</keyword>
<dbReference type="Proteomes" id="UP000265020">
    <property type="component" value="Unassembled WGS sequence"/>
</dbReference>
<sequence>MIRLNYLSLSDLEWNIEKWSMQQRIAAARLGDIRVCGTPQSRHTAGQLSSCLTSPHTMEALIVQPHEGERGMHEEEEYEKNGELDEGEIEPSSPVASRSEDDTDEDSEPEPPPVIRRKVSFADAFGLDLVSVKEFDNAEVTESEASWSDGRKVVQSPEEIYLSCLFTVPSSTEELDQKLCEQMVELESIELLPGTTTLRGIIRVVNLCYNKSVYARVTLDRWSSYFDLLAEYIPGSSDRRTDRFTFRYTVVPPFEKEGTRVEFCLRYETPVGTFWANNKGMNYVMFCHQKTPIKDHVTPTEEESSSYKSKRSCLKANRNEEIEEKNRESAHTSMAAADLELINKVQKTCGERTSLSHKDQKPWVESVKSRRRAIRLARVQDYLCQKEQQQSKAFPHDSACGQKVSQHVSAVLGDSPSYVYKSQKVQSSESPRVLTYHQIPLLSLDWNSHTPEQPGTADVDHILAARAKITLSKESVENTPTVNDMWESFSKTIHDSKTKETSVSDVWQVFLNRSSCKHYSDVPESEWLQTTAPVLPSNSSKSLIQDSEESQAFLEVRGTPKTLHSLASCQLLSDSCETLLDANDSKAKDNKAEQACVSRPEDDNQATQDASQRSETNSVTDTPKEFNLKRATALSMDNADNPTECHKCKDWEQEGKAIIETVGRGEAEPFALHTPDSVTSSGESETTDMTVMPENPNASHVDTISPDAKQDGGVSSSREREVTGTAHNEIDDIVAFRETISKETRDKDSYVFAASRKGKEEEEIMMNYTAKEVQTEKEIFRPGECKEFNNPLRNADKIQHEEFRQSPNGKINENETETTKRHADGFGLQQIDEENTEKEINILVDKNKDGSSSNFSIGVIKAEVGATMTESKEIDDVTNEGSKLTNILDDVQCKHDDRSASLLMKEHNIQSVSVKVNEELLVQNREDFPLIQIKQSDDQEFNMEQQEIRYDGKEIDKKETGPFAELSPIVDSSEVIFCQNKDNTQIPCHPDQYDPLEMVKPRLTDPQKHLQSQKPNSSRDLNPEELMAKRNYSKKDTSAEHGSEASRGAKQDHSKEDEKLCGERLKIEAMRELMGNPESPWGENKIVRKRQESSAEVTSPPHVEHNKLREGTKDPITVENSPALEVTQSELEPLSIERFGENLVCSILEEVFAQKLKPTTWHPSTVGDTKGRLTETTQDHCPVDEKNLSDPLDSSMFLLTEFSVDSSANLCPGLEPTLFTEDNENSSIDITKPLSMAEEINRPSELQSDLDSTVYRTPIAHSEEPTYKRTQSLSYSKDQESRSTIKARSVPHPEKDFEIEDCIFVTTERFDQSSNLSKKYQSSSEKLKESNALLWWTVLYTISHITKLLICALLIGGFFVAVFLYDFPSFFALYTFSISCWIFKWKRQQVRTGDKTTE</sequence>
<dbReference type="PROSITE" id="PS51159">
    <property type="entry name" value="CBM21"/>
    <property type="match status" value="1"/>
</dbReference>
<dbReference type="InterPro" id="IPR050782">
    <property type="entry name" value="PP1_regulatory_subunit_3"/>
</dbReference>
<dbReference type="OrthoDB" id="1881at2759"/>